<dbReference type="PANTHER" id="PTHR30344">
    <property type="entry name" value="6-PHOSPHOGLUCONOLACTONASE-RELATED"/>
    <property type="match status" value="1"/>
</dbReference>
<dbReference type="SUPFAM" id="SSF51004">
    <property type="entry name" value="C-terminal (heme d1) domain of cytochrome cd1-nitrite reductase"/>
    <property type="match status" value="1"/>
</dbReference>
<proteinExistence type="inferred from homology"/>
<dbReference type="EMBL" id="JAVDRD010000008">
    <property type="protein sequence ID" value="MDR6512178.1"/>
    <property type="molecule type" value="Genomic_DNA"/>
</dbReference>
<dbReference type="InterPro" id="IPR015943">
    <property type="entry name" value="WD40/YVTN_repeat-like_dom_sf"/>
</dbReference>
<keyword evidence="5" id="KW-1185">Reference proteome</keyword>
<evidence type="ECO:0000313" key="4">
    <source>
        <dbReference type="EMBL" id="MDR6512178.1"/>
    </source>
</evidence>
<dbReference type="InterPro" id="IPR019405">
    <property type="entry name" value="Lactonase_7-beta_prop"/>
</dbReference>
<name>A0ABU1MPA1_9SPHN</name>
<dbReference type="InterPro" id="IPR011048">
    <property type="entry name" value="Haem_d1_sf"/>
</dbReference>
<evidence type="ECO:0000256" key="2">
    <source>
        <dbReference type="ARBA" id="ARBA00022526"/>
    </source>
</evidence>
<dbReference type="RefSeq" id="WP_309805829.1">
    <property type="nucleotide sequence ID" value="NZ_JAVDRD010000008.1"/>
</dbReference>
<keyword evidence="2" id="KW-0313">Glucose metabolism</keyword>
<organism evidence="4 5">
    <name type="scientific">Novosphingobium capsulatum</name>
    <dbReference type="NCBI Taxonomy" id="13688"/>
    <lineage>
        <taxon>Bacteria</taxon>
        <taxon>Pseudomonadati</taxon>
        <taxon>Pseudomonadota</taxon>
        <taxon>Alphaproteobacteria</taxon>
        <taxon>Sphingomonadales</taxon>
        <taxon>Sphingomonadaceae</taxon>
        <taxon>Novosphingobium</taxon>
    </lineage>
</organism>
<feature type="chain" id="PRO_5045370998" evidence="3">
    <location>
        <begin position="27"/>
        <end position="388"/>
    </location>
</feature>
<feature type="signal peptide" evidence="3">
    <location>
        <begin position="1"/>
        <end position="26"/>
    </location>
</feature>
<keyword evidence="3" id="KW-0732">Signal</keyword>
<dbReference type="Gene3D" id="2.130.10.10">
    <property type="entry name" value="YVTN repeat-like/Quinoprotein amine dehydrogenase"/>
    <property type="match status" value="1"/>
</dbReference>
<comment type="similarity">
    <text evidence="1">Belongs to the cycloisomerase 2 family.</text>
</comment>
<keyword evidence="2" id="KW-0119">Carbohydrate metabolism</keyword>
<dbReference type="PANTHER" id="PTHR30344:SF1">
    <property type="entry name" value="6-PHOSPHOGLUCONOLACTONASE"/>
    <property type="match status" value="1"/>
</dbReference>
<reference evidence="4 5" key="1">
    <citation type="submission" date="2023-07" db="EMBL/GenBank/DDBJ databases">
        <title>Sorghum-associated microbial communities from plants grown in Nebraska, USA.</title>
        <authorList>
            <person name="Schachtman D."/>
        </authorList>
    </citation>
    <scope>NUCLEOTIDE SEQUENCE [LARGE SCALE GENOMIC DNA]</scope>
    <source>
        <strain evidence="4 5">DS1027</strain>
    </source>
</reference>
<comment type="caution">
    <text evidence="4">The sequence shown here is derived from an EMBL/GenBank/DDBJ whole genome shotgun (WGS) entry which is preliminary data.</text>
</comment>
<accession>A0ABU1MPA1</accession>
<protein>
    <submittedName>
        <fullName evidence="4">6-phosphogluconolactonase (Cycloisomerase 2 family)</fullName>
    </submittedName>
</protein>
<gene>
    <name evidence="4" type="ORF">J2792_003061</name>
</gene>
<sequence>MGFKVLAQSLATAMVAALLVPGAAGAEPLLVGGYTGGGGQGIAVYDFDARTGHIAARPQQVMPASNPSWLTLSADKHHLYAVNENSDGQPDPVGRASAYRVDPRSGRLAFLNRVGSLGAEPTHASLSHDGRFLFIANYSVAADPGGTLAVAPVLADGRLAPVVQIKTHRASMVDVDRQASPHVHSVVSSPDGRFVFAQDLGADRIQIYRYDAAHPEHPLSALPGQPFLALPPGSGPRHMVFAPGGRQAYVTLEMAGAVAVLDHADGHLALRKVIPLTPPGFAGKVGAAALHLSPDGRFLAVTDRGTDNVLVSFAIDPADGSLRQVDRHAVDGVQPREFTFSPDGHFVLVGNQGSDAIVVFRRDPQTGVIGEKVQTVAFSQPSALLFLR</sequence>
<evidence type="ECO:0000256" key="3">
    <source>
        <dbReference type="SAM" id="SignalP"/>
    </source>
</evidence>
<dbReference type="InterPro" id="IPR050282">
    <property type="entry name" value="Cycloisomerase_2"/>
</dbReference>
<evidence type="ECO:0000256" key="1">
    <source>
        <dbReference type="ARBA" id="ARBA00005564"/>
    </source>
</evidence>
<evidence type="ECO:0000313" key="5">
    <source>
        <dbReference type="Proteomes" id="UP001184150"/>
    </source>
</evidence>
<dbReference type="Proteomes" id="UP001184150">
    <property type="component" value="Unassembled WGS sequence"/>
</dbReference>
<dbReference type="Pfam" id="PF10282">
    <property type="entry name" value="Lactonase"/>
    <property type="match status" value="1"/>
</dbReference>